<keyword evidence="1" id="KW-0732">Signal</keyword>
<evidence type="ECO:0000256" key="1">
    <source>
        <dbReference type="SAM" id="SignalP"/>
    </source>
</evidence>
<dbReference type="Proteomes" id="UP000005238">
    <property type="component" value="Unassembled WGS sequence"/>
</dbReference>
<evidence type="ECO:0000313" key="3">
    <source>
        <dbReference type="Proteomes" id="UP000005238"/>
    </source>
</evidence>
<proteinExistence type="predicted"/>
<dbReference type="AlphaFoldDB" id="H3GCG1"/>
<dbReference type="InParanoid" id="H3GCG1"/>
<feature type="signal peptide" evidence="1">
    <location>
        <begin position="1"/>
        <end position="24"/>
    </location>
</feature>
<dbReference type="STRING" id="164328.H3GCG1"/>
<dbReference type="EMBL" id="DS565999">
    <property type="status" value="NOT_ANNOTATED_CDS"/>
    <property type="molecule type" value="Genomic_DNA"/>
</dbReference>
<protein>
    <recommendedName>
        <fullName evidence="4">Secreted protein</fullName>
    </recommendedName>
</protein>
<accession>H3GCG1</accession>
<evidence type="ECO:0000313" key="2">
    <source>
        <dbReference type="EnsemblProtists" id="Phyra73134"/>
    </source>
</evidence>
<organism evidence="2 3">
    <name type="scientific">Phytophthora ramorum</name>
    <name type="common">Sudden oak death agent</name>
    <dbReference type="NCBI Taxonomy" id="164328"/>
    <lineage>
        <taxon>Eukaryota</taxon>
        <taxon>Sar</taxon>
        <taxon>Stramenopiles</taxon>
        <taxon>Oomycota</taxon>
        <taxon>Peronosporomycetes</taxon>
        <taxon>Peronosporales</taxon>
        <taxon>Peronosporaceae</taxon>
        <taxon>Phytophthora</taxon>
    </lineage>
</organism>
<feature type="chain" id="PRO_5003587247" description="Secreted protein" evidence="1">
    <location>
        <begin position="25"/>
        <end position="124"/>
    </location>
</feature>
<sequence>MYHYSSGYQDAALLCLLWFLFGRASDLSHVRKQNLSVDATVVFFVRFIRIKTSEEQSLSLFPGADFITCPLHAIAVTLVTQSALSVAVLDNLPEKPVEAVVTLSPATPFVEVLNNPRCLFRQNI</sequence>
<reference evidence="3" key="1">
    <citation type="journal article" date="2006" name="Science">
        <title>Phytophthora genome sequences uncover evolutionary origins and mechanisms of pathogenesis.</title>
        <authorList>
            <person name="Tyler B.M."/>
            <person name="Tripathy S."/>
            <person name="Zhang X."/>
            <person name="Dehal P."/>
            <person name="Jiang R.H."/>
            <person name="Aerts A."/>
            <person name="Arredondo F.D."/>
            <person name="Baxter L."/>
            <person name="Bensasson D."/>
            <person name="Beynon J.L."/>
            <person name="Chapman J."/>
            <person name="Damasceno C.M."/>
            <person name="Dorrance A.E."/>
            <person name="Dou D."/>
            <person name="Dickerman A.W."/>
            <person name="Dubchak I.L."/>
            <person name="Garbelotto M."/>
            <person name="Gijzen M."/>
            <person name="Gordon S.G."/>
            <person name="Govers F."/>
            <person name="Grunwald N.J."/>
            <person name="Huang W."/>
            <person name="Ivors K.L."/>
            <person name="Jones R.W."/>
            <person name="Kamoun S."/>
            <person name="Krampis K."/>
            <person name="Lamour K.H."/>
            <person name="Lee M.K."/>
            <person name="McDonald W.H."/>
            <person name="Medina M."/>
            <person name="Meijer H.J."/>
            <person name="Nordberg E.K."/>
            <person name="Maclean D.J."/>
            <person name="Ospina-Giraldo M.D."/>
            <person name="Morris P.F."/>
            <person name="Phuntumart V."/>
            <person name="Putnam N.H."/>
            <person name="Rash S."/>
            <person name="Rose J.K."/>
            <person name="Sakihama Y."/>
            <person name="Salamov A.A."/>
            <person name="Savidor A."/>
            <person name="Scheuring C.F."/>
            <person name="Smith B.M."/>
            <person name="Sobral B.W."/>
            <person name="Terry A."/>
            <person name="Torto-Alalibo T.A."/>
            <person name="Win J."/>
            <person name="Xu Z."/>
            <person name="Zhang H."/>
            <person name="Grigoriev I.V."/>
            <person name="Rokhsar D.S."/>
            <person name="Boore J.L."/>
        </authorList>
    </citation>
    <scope>NUCLEOTIDE SEQUENCE [LARGE SCALE GENOMIC DNA]</scope>
    <source>
        <strain evidence="3">Pr102</strain>
    </source>
</reference>
<evidence type="ECO:0008006" key="4">
    <source>
        <dbReference type="Google" id="ProtNLM"/>
    </source>
</evidence>
<dbReference type="HOGENOM" id="CLU_2008456_0_0_1"/>
<dbReference type="eggNOG" id="ENOG502SRD3">
    <property type="taxonomic scope" value="Eukaryota"/>
</dbReference>
<name>H3GCG1_PHYRM</name>
<dbReference type="EnsemblProtists" id="Phyra73134">
    <property type="protein sequence ID" value="Phyra73134"/>
    <property type="gene ID" value="Phyra73134"/>
</dbReference>
<reference evidence="2" key="2">
    <citation type="submission" date="2015-06" db="UniProtKB">
        <authorList>
            <consortium name="EnsemblProtists"/>
        </authorList>
    </citation>
    <scope>IDENTIFICATION</scope>
    <source>
        <strain evidence="2">Pr102</strain>
    </source>
</reference>
<keyword evidence="3" id="KW-1185">Reference proteome</keyword>